<dbReference type="RefSeq" id="WP_091689246.1">
    <property type="nucleotide sequence ID" value="NZ_BAABFM010000048.1"/>
</dbReference>
<dbReference type="Gene3D" id="3.90.1720.10">
    <property type="entry name" value="endopeptidase domain like (from Nostoc punctiforme)"/>
    <property type="match status" value="1"/>
</dbReference>
<protein>
    <submittedName>
        <fullName evidence="9">Cell wall-associated hydrolase, NlpC family</fullName>
    </submittedName>
</protein>
<evidence type="ECO:0000256" key="5">
    <source>
        <dbReference type="SAM" id="MobiDB-lite"/>
    </source>
</evidence>
<sequence length="390" mass="42572">MRRIGKIATCCLIGTVAFAGRTIVTQAAEIPIAGMDVILDEFYQSDSDLTYIKEYLTSAAEFENIGIANVTNYVNIRRKPNEESKILGKLYSDSAATILAEKDGWYKVESGSVTGYIKAEFLTTGDEVKELAKKVGKRIATVNTTTLKVRENPDLESIVLTLVPIEEELSVRKELDGWVKVTIDADVIGYVSAEYVDLRTEFKEAESIEEEKARLEREEAERRAQEEANNRATYSNSSVSNSSSSNSSGYSNASSGNSSSSSSSSNYSGNSSLRSNIVNYATRFLGNPYVWGGTSLTNGADCSGFTQSVFRDNGVSIPRDSRSQAAGGSTISINNIQAGDLIFYSRNGVINHVAIYMGNGKVIHASSPETGIRITNYNYRQPVKAVRYIN</sequence>
<dbReference type="InterPro" id="IPR000064">
    <property type="entry name" value="NLP_P60_dom"/>
</dbReference>
<feature type="compositionally biased region" description="Low complexity" evidence="5">
    <location>
        <begin position="230"/>
        <end position="270"/>
    </location>
</feature>
<evidence type="ECO:0000313" key="10">
    <source>
        <dbReference type="Proteomes" id="UP000198806"/>
    </source>
</evidence>
<evidence type="ECO:0000256" key="6">
    <source>
        <dbReference type="SAM" id="SignalP"/>
    </source>
</evidence>
<feature type="domain" description="NlpC/P60" evidence="8">
    <location>
        <begin position="271"/>
        <end position="390"/>
    </location>
</feature>
<keyword evidence="4" id="KW-0788">Thiol protease</keyword>
<dbReference type="PROSITE" id="PS51935">
    <property type="entry name" value="NLPC_P60"/>
    <property type="match status" value="1"/>
</dbReference>
<dbReference type="Pfam" id="PF00877">
    <property type="entry name" value="NLPC_P60"/>
    <property type="match status" value="1"/>
</dbReference>
<keyword evidence="10" id="KW-1185">Reference proteome</keyword>
<proteinExistence type="inferred from homology"/>
<dbReference type="Proteomes" id="UP000198806">
    <property type="component" value="Unassembled WGS sequence"/>
</dbReference>
<evidence type="ECO:0000256" key="3">
    <source>
        <dbReference type="ARBA" id="ARBA00022801"/>
    </source>
</evidence>
<organism evidence="9 10">
    <name type="scientific">Anaerocolumna aminovalerica</name>
    <dbReference type="NCBI Taxonomy" id="1527"/>
    <lineage>
        <taxon>Bacteria</taxon>
        <taxon>Bacillati</taxon>
        <taxon>Bacillota</taxon>
        <taxon>Clostridia</taxon>
        <taxon>Lachnospirales</taxon>
        <taxon>Lachnospiraceae</taxon>
        <taxon>Anaerocolumna</taxon>
    </lineage>
</organism>
<dbReference type="OrthoDB" id="9808890at2"/>
<feature type="chain" id="PRO_5038523399" evidence="6">
    <location>
        <begin position="20"/>
        <end position="390"/>
    </location>
</feature>
<reference evidence="9 10" key="1">
    <citation type="submission" date="2016-10" db="EMBL/GenBank/DDBJ databases">
        <authorList>
            <person name="de Groot N.N."/>
        </authorList>
    </citation>
    <scope>NUCLEOTIDE SEQUENCE [LARGE SCALE GENOMIC DNA]</scope>
    <source>
        <strain evidence="9 10">DSM 1283</strain>
    </source>
</reference>
<feature type="domain" description="SH3b" evidence="7">
    <location>
        <begin position="63"/>
        <end position="126"/>
    </location>
</feature>
<evidence type="ECO:0000313" key="9">
    <source>
        <dbReference type="EMBL" id="SFO67194.1"/>
    </source>
</evidence>
<keyword evidence="3 9" id="KW-0378">Hydrolase</keyword>
<dbReference type="STRING" id="1527.SAMN04489757_16413"/>
<feature type="region of interest" description="Disordered" evidence="5">
    <location>
        <begin position="207"/>
        <end position="270"/>
    </location>
</feature>
<evidence type="ECO:0000259" key="7">
    <source>
        <dbReference type="PROSITE" id="PS51781"/>
    </source>
</evidence>
<accession>A0A1I5J2V4</accession>
<dbReference type="SUPFAM" id="SSF54001">
    <property type="entry name" value="Cysteine proteinases"/>
    <property type="match status" value="1"/>
</dbReference>
<dbReference type="PROSITE" id="PS51781">
    <property type="entry name" value="SH3B"/>
    <property type="match status" value="1"/>
</dbReference>
<dbReference type="PANTHER" id="PTHR47053:SF1">
    <property type="entry name" value="MUREIN DD-ENDOPEPTIDASE MEPH-RELATED"/>
    <property type="match status" value="1"/>
</dbReference>
<feature type="signal peptide" evidence="6">
    <location>
        <begin position="1"/>
        <end position="19"/>
    </location>
</feature>
<gene>
    <name evidence="9" type="ORF">SAMN04489757_16413</name>
</gene>
<evidence type="ECO:0000259" key="8">
    <source>
        <dbReference type="PROSITE" id="PS51935"/>
    </source>
</evidence>
<evidence type="ECO:0000256" key="2">
    <source>
        <dbReference type="ARBA" id="ARBA00022670"/>
    </source>
</evidence>
<dbReference type="InterPro" id="IPR003646">
    <property type="entry name" value="SH3-like_bac-type"/>
</dbReference>
<comment type="similarity">
    <text evidence="1">Belongs to the peptidase C40 family.</text>
</comment>
<keyword evidence="2" id="KW-0645">Protease</keyword>
<keyword evidence="6" id="KW-0732">Signal</keyword>
<feature type="compositionally biased region" description="Basic and acidic residues" evidence="5">
    <location>
        <begin position="207"/>
        <end position="229"/>
    </location>
</feature>
<dbReference type="SMART" id="SM00287">
    <property type="entry name" value="SH3b"/>
    <property type="match status" value="2"/>
</dbReference>
<evidence type="ECO:0000256" key="4">
    <source>
        <dbReference type="ARBA" id="ARBA00022807"/>
    </source>
</evidence>
<dbReference type="AlphaFoldDB" id="A0A1I5J2V4"/>
<dbReference type="EMBL" id="FOWD01000064">
    <property type="protein sequence ID" value="SFO67194.1"/>
    <property type="molecule type" value="Genomic_DNA"/>
</dbReference>
<dbReference type="InterPro" id="IPR051202">
    <property type="entry name" value="Peptidase_C40"/>
</dbReference>
<dbReference type="Gene3D" id="2.30.30.40">
    <property type="entry name" value="SH3 Domains"/>
    <property type="match status" value="2"/>
</dbReference>
<dbReference type="PANTHER" id="PTHR47053">
    <property type="entry name" value="MUREIN DD-ENDOPEPTIDASE MEPH-RELATED"/>
    <property type="match status" value="1"/>
</dbReference>
<dbReference type="GO" id="GO:0008234">
    <property type="term" value="F:cysteine-type peptidase activity"/>
    <property type="evidence" value="ECO:0007669"/>
    <property type="project" value="UniProtKB-KW"/>
</dbReference>
<dbReference type="GO" id="GO:0006508">
    <property type="term" value="P:proteolysis"/>
    <property type="evidence" value="ECO:0007669"/>
    <property type="project" value="UniProtKB-KW"/>
</dbReference>
<evidence type="ECO:0000256" key="1">
    <source>
        <dbReference type="ARBA" id="ARBA00007074"/>
    </source>
</evidence>
<dbReference type="InterPro" id="IPR038765">
    <property type="entry name" value="Papain-like_cys_pep_sf"/>
</dbReference>
<dbReference type="Pfam" id="PF08239">
    <property type="entry name" value="SH3_3"/>
    <property type="match status" value="2"/>
</dbReference>
<name>A0A1I5J2V4_9FIRM</name>